<dbReference type="AlphaFoldDB" id="A0AAD7UMQ3"/>
<dbReference type="EMBL" id="JAQMWT010000561">
    <property type="protein sequence ID" value="KAJ8599476.1"/>
    <property type="molecule type" value="Genomic_DNA"/>
</dbReference>
<keyword evidence="5" id="KW-1185">Reference proteome</keyword>
<dbReference type="Proteomes" id="UP001230188">
    <property type="component" value="Unassembled WGS sequence"/>
</dbReference>
<dbReference type="InterPro" id="IPR050738">
    <property type="entry name" value="Sulfatase"/>
</dbReference>
<reference evidence="4" key="1">
    <citation type="submission" date="2023-01" db="EMBL/GenBank/DDBJ databases">
        <title>Metagenome sequencing of chrysophaentin producing Chrysophaeum taylorii.</title>
        <authorList>
            <person name="Davison J."/>
            <person name="Bewley C."/>
        </authorList>
    </citation>
    <scope>NUCLEOTIDE SEQUENCE</scope>
    <source>
        <strain evidence="4">NIES-1699</strain>
    </source>
</reference>
<evidence type="ECO:0000313" key="3">
    <source>
        <dbReference type="EMBL" id="KAJ8599476.1"/>
    </source>
</evidence>
<evidence type="ECO:0000313" key="5">
    <source>
        <dbReference type="Proteomes" id="UP001230188"/>
    </source>
</evidence>
<dbReference type="Gene3D" id="3.40.720.10">
    <property type="entry name" value="Alkaline Phosphatase, subunit A"/>
    <property type="match status" value="1"/>
</dbReference>
<feature type="domain" description="Sulfatase N-terminal" evidence="2">
    <location>
        <begin position="21"/>
        <end position="386"/>
    </location>
</feature>
<proteinExistence type="inferred from homology"/>
<evidence type="ECO:0000313" key="4">
    <source>
        <dbReference type="EMBL" id="KAJ8613018.1"/>
    </source>
</evidence>
<comment type="caution">
    <text evidence="4">The sequence shown here is derived from an EMBL/GenBank/DDBJ whole genome shotgun (WGS) entry which is preliminary data.</text>
</comment>
<comment type="similarity">
    <text evidence="1">Belongs to the sulfatase family.</text>
</comment>
<name>A0AAD7UMQ3_9STRA</name>
<protein>
    <recommendedName>
        <fullName evidence="2">Sulfatase N-terminal domain-containing protein</fullName>
    </recommendedName>
</protein>
<gene>
    <name evidence="4" type="ORF">CTAYLR_004070</name>
    <name evidence="3" type="ORF">CTAYLR_010486</name>
</gene>
<dbReference type="Pfam" id="PF00884">
    <property type="entry name" value="Sulfatase"/>
    <property type="match status" value="1"/>
</dbReference>
<dbReference type="GO" id="GO:0004065">
    <property type="term" value="F:arylsulfatase activity"/>
    <property type="evidence" value="ECO:0007669"/>
    <property type="project" value="TreeGrafter"/>
</dbReference>
<dbReference type="PANTHER" id="PTHR42693:SF33">
    <property type="entry name" value="ARYLSULFATASE"/>
    <property type="match status" value="1"/>
</dbReference>
<accession>A0AAD7UMQ3</accession>
<organism evidence="4 5">
    <name type="scientific">Chrysophaeum taylorii</name>
    <dbReference type="NCBI Taxonomy" id="2483200"/>
    <lineage>
        <taxon>Eukaryota</taxon>
        <taxon>Sar</taxon>
        <taxon>Stramenopiles</taxon>
        <taxon>Ochrophyta</taxon>
        <taxon>Pelagophyceae</taxon>
        <taxon>Pelagomonadales</taxon>
        <taxon>Pelagomonadaceae</taxon>
        <taxon>Chrysophaeum</taxon>
    </lineage>
</organism>
<dbReference type="SUPFAM" id="SSF53649">
    <property type="entry name" value="Alkaline phosphatase-like"/>
    <property type="match status" value="1"/>
</dbReference>
<dbReference type="InterPro" id="IPR017850">
    <property type="entry name" value="Alkaline_phosphatase_core_sf"/>
</dbReference>
<sequence>MRGREIIVVLVWKSAVAIEHPSILFIQADDLGIGDVGAYNSFRADDTPNIDGLARRGLLLANYRVMSPVCSPSRAAFMVGMEASVAGFPNIAECDPTQTEIYVDPRGVRRHVSNDVVERLNETWTGMAHVLKRAGYYNAHLGKWHVGCSNLPSPAAYGWDLVRACNADMESLEWTGYGAETWFRWMWEDKHAMNEAMVADAANIFEHQSPFFVSINPLLPHAPLNPRREHMEAVGPKECDLNRFWADGFKWTMSSTQRFLEDPNNDYRITELCVERVYRGSVYSFDAMVGDLLAVLDSRQLTDRTFIIVTSDNGPEIAIPGRHFTRTGRWSQVGSADKFRGFKRSLYEGGVRVPCVISWSPLDKRIAADTVLGIDWIPTFAVVAGVADFWNERRDEERQVGRPLRGLATSADPSRDVLFWEWAYQMAGSCHVKAPRFAALDRDSGLKFLGDFGPDSDGSSRAVLRRAELFNISSDPFEKRDLLQEPQVPTVWIASTVVLARLLDDWVRTLLPVTRGREQLLHNACPRARIYRGGGGGGE</sequence>
<dbReference type="EMBL" id="JAQMWT010000037">
    <property type="protein sequence ID" value="KAJ8613018.1"/>
    <property type="molecule type" value="Genomic_DNA"/>
</dbReference>
<dbReference type="PANTHER" id="PTHR42693">
    <property type="entry name" value="ARYLSULFATASE FAMILY MEMBER"/>
    <property type="match status" value="1"/>
</dbReference>
<dbReference type="InterPro" id="IPR000917">
    <property type="entry name" value="Sulfatase_N"/>
</dbReference>
<evidence type="ECO:0000256" key="1">
    <source>
        <dbReference type="ARBA" id="ARBA00008779"/>
    </source>
</evidence>
<evidence type="ECO:0000259" key="2">
    <source>
        <dbReference type="Pfam" id="PF00884"/>
    </source>
</evidence>